<evidence type="ECO:0000259" key="3">
    <source>
        <dbReference type="Pfam" id="PF13598"/>
    </source>
</evidence>
<dbReference type="EMBL" id="LNZH02000214">
    <property type="protein sequence ID" value="OCB84645.1"/>
    <property type="molecule type" value="Genomic_DNA"/>
</dbReference>
<dbReference type="Proteomes" id="UP000757232">
    <property type="component" value="Unassembled WGS sequence"/>
</dbReference>
<feature type="compositionally biased region" description="Polar residues" evidence="2">
    <location>
        <begin position="275"/>
        <end position="284"/>
    </location>
</feature>
<sequence length="963" mass="102342">MTISIDASQHLIKAVTVFSSRKAEVIRTFSVELAAGQNELSITSLPSCIDAESSRVTGLGDAVLFDVVCTVDDVRDVDDIKPAALNELERRRFTLESEKTLRSKAADILMQYGRSLSAEYSTTNVVESFLDSFVRRGSVALKEVETLDEQIAQLGKEIVKEQRKNQKERQKAATLGRVSAVIMAKRAGKAEITLTYMVNHATWSPSYDLRATTEDGKPSGTVSLHYRASIQQNTGEDWRDTAVTVSTAKPGSWSTIPALRAMKISPAPREAATYRSKNTNTGSFGNKPPPPPPLARQMARAAGGIVPRPVAPAASPASTVFGSNFGQPSTLTAVAAVSDVPRGTGEGWTTLGDEDYESDEVADEDRYGTWTETKAVVTESAVSSSFRIEGNCTIPSGPTAHKVAIAILSFAAKVNYITVPRSAPMSFLQDVSREEVFKCTLGPDPSLRVKCTRLPPVVSSSGSAYAAQTTVTTYKIATTVTNGHGFAVKGVQVRDCAPNVGQTSQNASGTGIKVVIKRPEGLGEAPPEALVDVPKESSSGTYPIKVRWEGDGGEKEGKAPPFLSSLSPFSFVLFHPSPPPLTSLMMSQHTLLSLFVLALVHAARAQDTTSTSLEPLASKHFTWPDIPYQVTGDQGGVRGPQAGYNICNSTTENQESMCQTSFLNNLGDFCLWSSAQTDDTIGESEAREVAWCTSPGHGTRVIPPGAITGAQWLYAKNYLQVVGYIDQTKVGLTANDSGGELDPHGADEQGNPLGGIVFTNGFGSDSTSFQDLVNSGNFTSDQNYTQVIEWIDFIGSGVFCLKMCNPNDPNAAELCQHIYDEVGCTYNALADYSKINGTFEVCDSDDMSPPGVFSTNGQLTTWYQDLTSYESPPYQTTIPASSNCVTYSSEQLFAAAATDTAFTSGASATASGTAKGSSRASGSGSATATGSSSGSPAAFDTSAAPFIVTGFFTVLATMMTILA</sequence>
<evidence type="ECO:0000256" key="1">
    <source>
        <dbReference type="SAM" id="Coils"/>
    </source>
</evidence>
<proteinExistence type="predicted"/>
<feature type="region of interest" description="Disordered" evidence="2">
    <location>
        <begin position="275"/>
        <end position="297"/>
    </location>
</feature>
<dbReference type="InterPro" id="IPR025554">
    <property type="entry name" value="DUF4140"/>
</dbReference>
<protein>
    <recommendedName>
        <fullName evidence="7">DUF4139 domain-containing protein</fullName>
    </recommendedName>
</protein>
<feature type="region of interest" description="Disordered" evidence="2">
    <location>
        <begin position="909"/>
        <end position="936"/>
    </location>
</feature>
<gene>
    <name evidence="5" type="ORF">A7U60_g8164</name>
</gene>
<feature type="domain" description="DUF4140" evidence="4">
    <location>
        <begin position="15"/>
        <end position="107"/>
    </location>
</feature>
<dbReference type="OrthoDB" id="2564904at2759"/>
<feature type="region of interest" description="Disordered" evidence="2">
    <location>
        <begin position="342"/>
        <end position="365"/>
    </location>
</feature>
<dbReference type="PANTHER" id="PTHR31005">
    <property type="entry name" value="DUF4139 DOMAIN-CONTAINING PROTEIN"/>
    <property type="match status" value="1"/>
</dbReference>
<comment type="caution">
    <text evidence="5">The sequence shown here is derived from an EMBL/GenBank/DDBJ whole genome shotgun (WGS) entry which is preliminary data.</text>
</comment>
<evidence type="ECO:0000313" key="6">
    <source>
        <dbReference type="Proteomes" id="UP000757232"/>
    </source>
</evidence>
<name>A0A9Q5MYH7_SANBA</name>
<evidence type="ECO:0000313" key="5">
    <source>
        <dbReference type="EMBL" id="OCB84645.1"/>
    </source>
</evidence>
<evidence type="ECO:0000256" key="2">
    <source>
        <dbReference type="SAM" id="MobiDB-lite"/>
    </source>
</evidence>
<dbReference type="NCBIfam" id="TIGR02231">
    <property type="entry name" value="mucoidy inhibitor MuiA family protein"/>
    <property type="match status" value="1"/>
</dbReference>
<dbReference type="PANTHER" id="PTHR31005:SF8">
    <property type="entry name" value="DUF4139 DOMAIN-CONTAINING PROTEIN"/>
    <property type="match status" value="1"/>
</dbReference>
<keyword evidence="1" id="KW-0175">Coiled coil</keyword>
<evidence type="ECO:0000259" key="4">
    <source>
        <dbReference type="Pfam" id="PF13600"/>
    </source>
</evidence>
<keyword evidence="6" id="KW-1185">Reference proteome</keyword>
<dbReference type="AlphaFoldDB" id="A0A9Q5MYH7"/>
<reference evidence="5" key="1">
    <citation type="submission" date="2016-06" db="EMBL/GenBank/DDBJ databases">
        <title>Draft Genome sequence of the fungus Inonotus baumii.</title>
        <authorList>
            <person name="Zhu H."/>
            <person name="Lin W."/>
        </authorList>
    </citation>
    <scope>NUCLEOTIDE SEQUENCE</scope>
    <source>
        <strain evidence="5">821</strain>
    </source>
</reference>
<accession>A0A9Q5MYH7</accession>
<dbReference type="InterPro" id="IPR037291">
    <property type="entry name" value="DUF4139"/>
</dbReference>
<evidence type="ECO:0008006" key="7">
    <source>
        <dbReference type="Google" id="ProtNLM"/>
    </source>
</evidence>
<organism evidence="5 6">
    <name type="scientific">Sanghuangporus baumii</name>
    <name type="common">Phellinus baumii</name>
    <dbReference type="NCBI Taxonomy" id="108892"/>
    <lineage>
        <taxon>Eukaryota</taxon>
        <taxon>Fungi</taxon>
        <taxon>Dikarya</taxon>
        <taxon>Basidiomycota</taxon>
        <taxon>Agaricomycotina</taxon>
        <taxon>Agaricomycetes</taxon>
        <taxon>Hymenochaetales</taxon>
        <taxon>Hymenochaetaceae</taxon>
        <taxon>Sanghuangporus</taxon>
    </lineage>
</organism>
<dbReference type="InterPro" id="IPR011935">
    <property type="entry name" value="CHP02231"/>
</dbReference>
<feature type="domain" description="DUF4139" evidence="3">
    <location>
        <begin position="192"/>
        <end position="501"/>
    </location>
</feature>
<feature type="compositionally biased region" description="Acidic residues" evidence="2">
    <location>
        <begin position="352"/>
        <end position="363"/>
    </location>
</feature>
<feature type="coiled-coil region" evidence="1">
    <location>
        <begin position="144"/>
        <end position="171"/>
    </location>
</feature>
<dbReference type="Pfam" id="PF13598">
    <property type="entry name" value="DUF4139"/>
    <property type="match status" value="1"/>
</dbReference>
<dbReference type="Pfam" id="PF13600">
    <property type="entry name" value="DUF4140"/>
    <property type="match status" value="1"/>
</dbReference>